<evidence type="ECO:0000313" key="2">
    <source>
        <dbReference type="Proteomes" id="UP000183371"/>
    </source>
</evidence>
<dbReference type="Proteomes" id="UP000183371">
    <property type="component" value="Unassembled WGS sequence"/>
</dbReference>
<dbReference type="RefSeq" id="WP_054785458.1">
    <property type="nucleotide sequence ID" value="NZ_FPBD01000011.1"/>
</dbReference>
<evidence type="ECO:0000313" key="1">
    <source>
        <dbReference type="EMBL" id="SFU15659.1"/>
    </source>
</evidence>
<reference evidence="2" key="1">
    <citation type="submission" date="2016-10" db="EMBL/GenBank/DDBJ databases">
        <authorList>
            <person name="Varghese N."/>
            <person name="Submissions S."/>
        </authorList>
    </citation>
    <scope>NUCLEOTIDE SEQUENCE [LARGE SCALE GENOMIC DNA]</scope>
    <source>
        <strain evidence="2">DSM 17465</strain>
    </source>
</reference>
<proteinExistence type="predicted"/>
<gene>
    <name evidence="1" type="ORF">SAMN05444141_11174</name>
</gene>
<organism evidence="1 2">
    <name type="scientific">Pseudovibrio denitrificans</name>
    <dbReference type="NCBI Taxonomy" id="258256"/>
    <lineage>
        <taxon>Bacteria</taxon>
        <taxon>Pseudomonadati</taxon>
        <taxon>Pseudomonadota</taxon>
        <taxon>Alphaproteobacteria</taxon>
        <taxon>Hyphomicrobiales</taxon>
        <taxon>Stappiaceae</taxon>
        <taxon>Pseudovibrio</taxon>
    </lineage>
</organism>
<keyword evidence="2" id="KW-1185">Reference proteome</keyword>
<dbReference type="EMBL" id="FPBD01000011">
    <property type="protein sequence ID" value="SFU15659.1"/>
    <property type="molecule type" value="Genomic_DNA"/>
</dbReference>
<sequence>MKPIKRRKPEEEIRKPFKIRLPKWLCDETRKKAKAANGMPQSHYVEFVLVNAAHPDPSRMTAIDELKKINHDQARLGNLLNAVLTDPDLKSKFADIDELIGEIRDSQQTIKSKVLAL</sequence>
<accession>A0A1I7DVG0</accession>
<protein>
    <submittedName>
        <fullName evidence="1">Uncharacterized protein</fullName>
    </submittedName>
</protein>
<dbReference type="AlphaFoldDB" id="A0A1I7DVG0"/>
<name>A0A1I7DVG0_9HYPH</name>